<feature type="transmembrane region" description="Helical" evidence="5">
    <location>
        <begin position="302"/>
        <end position="321"/>
    </location>
</feature>
<reference evidence="7" key="1">
    <citation type="submission" date="2021-01" db="EMBL/GenBank/DDBJ databases">
        <title>Whole genome shotgun sequence of Actinocatenispora rupis NBRC 107355.</title>
        <authorList>
            <person name="Komaki H."/>
            <person name="Tamura T."/>
        </authorList>
    </citation>
    <scope>NUCLEOTIDE SEQUENCE</scope>
    <source>
        <strain evidence="7">NBRC 107355</strain>
    </source>
</reference>
<organism evidence="7 8">
    <name type="scientific">Actinocatenispora rupis</name>
    <dbReference type="NCBI Taxonomy" id="519421"/>
    <lineage>
        <taxon>Bacteria</taxon>
        <taxon>Bacillati</taxon>
        <taxon>Actinomycetota</taxon>
        <taxon>Actinomycetes</taxon>
        <taxon>Micromonosporales</taxon>
        <taxon>Micromonosporaceae</taxon>
        <taxon>Actinocatenispora</taxon>
    </lineage>
</organism>
<name>A0A8J3NE96_9ACTN</name>
<protein>
    <submittedName>
        <fullName evidence="7">MFS transporter</fullName>
    </submittedName>
</protein>
<feature type="transmembrane region" description="Helical" evidence="5">
    <location>
        <begin position="173"/>
        <end position="192"/>
    </location>
</feature>
<keyword evidence="8" id="KW-1185">Reference proteome</keyword>
<dbReference type="Proteomes" id="UP000612808">
    <property type="component" value="Unassembled WGS sequence"/>
</dbReference>
<dbReference type="AlphaFoldDB" id="A0A8J3NE96"/>
<dbReference type="Pfam" id="PF07690">
    <property type="entry name" value="MFS_1"/>
    <property type="match status" value="1"/>
</dbReference>
<feature type="transmembrane region" description="Helical" evidence="5">
    <location>
        <begin position="359"/>
        <end position="384"/>
    </location>
</feature>
<feature type="transmembrane region" description="Helical" evidence="5">
    <location>
        <begin position="21"/>
        <end position="44"/>
    </location>
</feature>
<dbReference type="EMBL" id="BOMB01000047">
    <property type="protein sequence ID" value="GID15786.1"/>
    <property type="molecule type" value="Genomic_DNA"/>
</dbReference>
<dbReference type="PROSITE" id="PS50850">
    <property type="entry name" value="MFS"/>
    <property type="match status" value="1"/>
</dbReference>
<feature type="transmembrane region" description="Helical" evidence="5">
    <location>
        <begin position="213"/>
        <end position="231"/>
    </location>
</feature>
<feature type="domain" description="Major facilitator superfamily (MFS) profile" evidence="6">
    <location>
        <begin position="22"/>
        <end position="454"/>
    </location>
</feature>
<keyword evidence="4 5" id="KW-0472">Membrane</keyword>
<feature type="transmembrane region" description="Helical" evidence="5">
    <location>
        <begin position="404"/>
        <end position="422"/>
    </location>
</feature>
<evidence type="ECO:0000313" key="8">
    <source>
        <dbReference type="Proteomes" id="UP000612808"/>
    </source>
</evidence>
<feature type="transmembrane region" description="Helical" evidence="5">
    <location>
        <begin position="237"/>
        <end position="257"/>
    </location>
</feature>
<dbReference type="PANTHER" id="PTHR23501">
    <property type="entry name" value="MAJOR FACILITATOR SUPERFAMILY"/>
    <property type="match status" value="1"/>
</dbReference>
<gene>
    <name evidence="7" type="ORF">Aru02nite_66750</name>
</gene>
<evidence type="ECO:0000256" key="4">
    <source>
        <dbReference type="ARBA" id="ARBA00023136"/>
    </source>
</evidence>
<evidence type="ECO:0000256" key="3">
    <source>
        <dbReference type="ARBA" id="ARBA00022989"/>
    </source>
</evidence>
<accession>A0A8J3NE96</accession>
<keyword evidence="2 5" id="KW-0812">Transmembrane</keyword>
<feature type="transmembrane region" description="Helical" evidence="5">
    <location>
        <begin position="277"/>
        <end position="296"/>
    </location>
</feature>
<sequence length="459" mass="46116">MTATETPVRRTSALWAPDRRGPTIGIVLLVTLAAFEDMGVNTAMPRIVGDLHGGAWYAWPFVAFLAASVVACVLSGRICDLRGPVPSMIAGPAVFVVGLVVSGTAVSMPLLLLGRTLQGLGAGAQVVAVTVLIGAVYPERDRPAAYGALSAAWVLPALIGPAVAGVVTQQAGWRPVFLGLVPLVLLGLAILVPVLRRLPAEERDGATPVRRGLPLAALGAAVGLSALTFAAQHPSAVTLVVGVVALGALVPSARRLLPAGTLRARPGLPTAILSRGLLSGGYFAVLAYVPLTLTAVHHYPPAAAGLPLTVGALGWCLASAWQGRRRDLSRTVLLRAGFVLLAVGLAGVALIAAPGGPAWAALVVLPIAGAGMGLGVSSASVLTLDASTVADRGFNSSAMQISDLLGQVLMVGVGGVLVNLLASTAHPTAAVLPLDLAMAALAALGAVLAGRRTGAPALA</sequence>
<dbReference type="GO" id="GO:0022857">
    <property type="term" value="F:transmembrane transporter activity"/>
    <property type="evidence" value="ECO:0007669"/>
    <property type="project" value="InterPro"/>
</dbReference>
<dbReference type="InterPro" id="IPR036259">
    <property type="entry name" value="MFS_trans_sf"/>
</dbReference>
<dbReference type="GO" id="GO:0005886">
    <property type="term" value="C:plasma membrane"/>
    <property type="evidence" value="ECO:0007669"/>
    <property type="project" value="UniProtKB-SubCell"/>
</dbReference>
<feature type="transmembrane region" description="Helical" evidence="5">
    <location>
        <begin position="56"/>
        <end position="76"/>
    </location>
</feature>
<feature type="transmembrane region" description="Helical" evidence="5">
    <location>
        <begin position="333"/>
        <end position="353"/>
    </location>
</feature>
<evidence type="ECO:0000256" key="2">
    <source>
        <dbReference type="ARBA" id="ARBA00022692"/>
    </source>
</evidence>
<dbReference type="RefSeq" id="WP_239077103.1">
    <property type="nucleotide sequence ID" value="NZ_BAAAZM010000025.1"/>
</dbReference>
<comment type="subcellular location">
    <subcellularLocation>
        <location evidence="1">Cell membrane</location>
        <topology evidence="1">Multi-pass membrane protein</topology>
    </subcellularLocation>
</comment>
<evidence type="ECO:0000256" key="5">
    <source>
        <dbReference type="SAM" id="Phobius"/>
    </source>
</evidence>
<dbReference type="PANTHER" id="PTHR23501:SF154">
    <property type="entry name" value="MULTIDRUG-EFFLUX TRANSPORTER RV1634-RELATED"/>
    <property type="match status" value="1"/>
</dbReference>
<dbReference type="Gene3D" id="1.20.1250.20">
    <property type="entry name" value="MFS general substrate transporter like domains"/>
    <property type="match status" value="1"/>
</dbReference>
<dbReference type="InterPro" id="IPR011701">
    <property type="entry name" value="MFS"/>
</dbReference>
<keyword evidence="3 5" id="KW-1133">Transmembrane helix</keyword>
<feature type="transmembrane region" description="Helical" evidence="5">
    <location>
        <begin position="117"/>
        <end position="137"/>
    </location>
</feature>
<dbReference type="SUPFAM" id="SSF103473">
    <property type="entry name" value="MFS general substrate transporter"/>
    <property type="match status" value="1"/>
</dbReference>
<proteinExistence type="predicted"/>
<evidence type="ECO:0000259" key="6">
    <source>
        <dbReference type="PROSITE" id="PS50850"/>
    </source>
</evidence>
<evidence type="ECO:0000313" key="7">
    <source>
        <dbReference type="EMBL" id="GID15786.1"/>
    </source>
</evidence>
<evidence type="ECO:0000256" key="1">
    <source>
        <dbReference type="ARBA" id="ARBA00004651"/>
    </source>
</evidence>
<comment type="caution">
    <text evidence="7">The sequence shown here is derived from an EMBL/GenBank/DDBJ whole genome shotgun (WGS) entry which is preliminary data.</text>
</comment>
<feature type="transmembrane region" description="Helical" evidence="5">
    <location>
        <begin position="144"/>
        <end position="167"/>
    </location>
</feature>
<dbReference type="PRINTS" id="PR01036">
    <property type="entry name" value="TCRTETB"/>
</dbReference>
<dbReference type="InterPro" id="IPR020846">
    <property type="entry name" value="MFS_dom"/>
</dbReference>
<feature type="transmembrane region" description="Helical" evidence="5">
    <location>
        <begin position="88"/>
        <end position="111"/>
    </location>
</feature>
<feature type="transmembrane region" description="Helical" evidence="5">
    <location>
        <begin position="428"/>
        <end position="449"/>
    </location>
</feature>